<dbReference type="Gene3D" id="3.30.420.10">
    <property type="entry name" value="Ribonuclease H-like superfamily/Ribonuclease H"/>
    <property type="match status" value="1"/>
</dbReference>
<dbReference type="HOGENOM" id="CLU_040922_0_0_11"/>
<dbReference type="STRING" id="1229780.BN381_490017"/>
<feature type="compositionally biased region" description="Polar residues" evidence="2">
    <location>
        <begin position="340"/>
        <end position="356"/>
    </location>
</feature>
<dbReference type="InterPro" id="IPR036397">
    <property type="entry name" value="RNaseH_sf"/>
</dbReference>
<keyword evidence="5" id="KW-1185">Reference proteome</keyword>
<dbReference type="GO" id="GO:0003676">
    <property type="term" value="F:nucleic acid binding"/>
    <property type="evidence" value="ECO:0007669"/>
    <property type="project" value="InterPro"/>
</dbReference>
<dbReference type="PROSITE" id="PS50994">
    <property type="entry name" value="INTEGRASE"/>
    <property type="match status" value="1"/>
</dbReference>
<feature type="region of interest" description="Disordered" evidence="2">
    <location>
        <begin position="329"/>
        <end position="379"/>
    </location>
</feature>
<dbReference type="Proteomes" id="UP000018291">
    <property type="component" value="Unassembled WGS sequence"/>
</dbReference>
<dbReference type="PANTHER" id="PTHR35004">
    <property type="entry name" value="TRANSPOSASE RV3428C-RELATED"/>
    <property type="match status" value="1"/>
</dbReference>
<sequence length="379" mass="41531">MCGEKSVLFCGWLAWCRFRLVFPLRDKRLGTVIAALDRSFRRLGGAPTYALTDNEKTVTERHIAALPVRNPKIVSAAVYYGVTIATCVPFDPESKGGSEATVKIAKADLVPSDANLRDEYDSWEALEAACEAFMDKVNNRAHSVTRRRPVDMLAEEQARLHRIPDEPYTVAFGESRSVSWSSTIQFRGARYSVPHSLCDSRVWVRLSGDELVIVHVGDDGPTEVARHLVVHAGQASIVDAHYPERKDPTDRQPKARNRHEEAFLAIGEGAKTWLVEAATVGARQIEPTMAQAVELCAATDRTRVDEALGLAGTAGRFGIDDLNSILTTTRAEPRRANPAHSLQNGTRAWSQLGQPQSDHRPNNPNPNPNGNGNGNGGQP</sequence>
<organism evidence="4 5">
    <name type="scientific">Candidatus Neomicrothrix parvicella RN1</name>
    <dbReference type="NCBI Taxonomy" id="1229780"/>
    <lineage>
        <taxon>Bacteria</taxon>
        <taxon>Bacillati</taxon>
        <taxon>Actinomycetota</taxon>
        <taxon>Acidimicrobiia</taxon>
        <taxon>Acidimicrobiales</taxon>
        <taxon>Microthrixaceae</taxon>
        <taxon>Candidatus Neomicrothrix</taxon>
    </lineage>
</organism>
<evidence type="ECO:0000256" key="1">
    <source>
        <dbReference type="ARBA" id="ARBA00009277"/>
    </source>
</evidence>
<protein>
    <submittedName>
        <fullName evidence="4">Integrase catalytic region</fullName>
    </submittedName>
</protein>
<dbReference type="AlphaFoldDB" id="R4Z2B8"/>
<dbReference type="PANTHER" id="PTHR35004:SF6">
    <property type="entry name" value="TRANSPOSASE"/>
    <property type="match status" value="1"/>
</dbReference>
<evidence type="ECO:0000256" key="2">
    <source>
        <dbReference type="SAM" id="MobiDB-lite"/>
    </source>
</evidence>
<dbReference type="InterPro" id="IPR054353">
    <property type="entry name" value="IstA-like_C"/>
</dbReference>
<gene>
    <name evidence="4" type="ORF">BN381_490017</name>
</gene>
<dbReference type="SUPFAM" id="SSF53098">
    <property type="entry name" value="Ribonuclease H-like"/>
    <property type="match status" value="1"/>
</dbReference>
<dbReference type="GO" id="GO:0015074">
    <property type="term" value="P:DNA integration"/>
    <property type="evidence" value="ECO:0007669"/>
    <property type="project" value="InterPro"/>
</dbReference>
<proteinExistence type="inferred from homology"/>
<name>R4Z2B8_9ACTN</name>
<feature type="domain" description="Integrase catalytic" evidence="3">
    <location>
        <begin position="1"/>
        <end position="157"/>
    </location>
</feature>
<evidence type="ECO:0000259" key="3">
    <source>
        <dbReference type="PROSITE" id="PS50994"/>
    </source>
</evidence>
<dbReference type="EMBL" id="CANL01000044">
    <property type="protein sequence ID" value="CCM64858.1"/>
    <property type="molecule type" value="Genomic_DNA"/>
</dbReference>
<accession>R4Z2B8</accession>
<comment type="caution">
    <text evidence="4">The sequence shown here is derived from an EMBL/GenBank/DDBJ whole genome shotgun (WGS) entry which is preliminary data.</text>
</comment>
<evidence type="ECO:0000313" key="5">
    <source>
        <dbReference type="Proteomes" id="UP000018291"/>
    </source>
</evidence>
<evidence type="ECO:0000313" key="4">
    <source>
        <dbReference type="EMBL" id="CCM64858.1"/>
    </source>
</evidence>
<dbReference type="Pfam" id="PF22483">
    <property type="entry name" value="Mu-transpos_C_2"/>
    <property type="match status" value="1"/>
</dbReference>
<dbReference type="InterPro" id="IPR001584">
    <property type="entry name" value="Integrase_cat-core"/>
</dbReference>
<dbReference type="eggNOG" id="COG4584">
    <property type="taxonomic scope" value="Bacteria"/>
</dbReference>
<comment type="similarity">
    <text evidence="1">Belongs to the transposase IS21/IS408/IS1162 family.</text>
</comment>
<dbReference type="InterPro" id="IPR012337">
    <property type="entry name" value="RNaseH-like_sf"/>
</dbReference>
<reference evidence="4 5" key="1">
    <citation type="journal article" date="2013" name="ISME J.">
        <title>Metabolic model for the filamentous 'Candidatus Microthrix parvicella' based on genomic and metagenomic analyses.</title>
        <authorList>
            <person name="Jon McIlroy S."/>
            <person name="Kristiansen R."/>
            <person name="Albertsen M."/>
            <person name="Michael Karst S."/>
            <person name="Rossetti S."/>
            <person name="Lund Nielsen J."/>
            <person name="Tandoi V."/>
            <person name="James Seviour R."/>
            <person name="Nielsen P.H."/>
        </authorList>
    </citation>
    <scope>NUCLEOTIDE SEQUENCE [LARGE SCALE GENOMIC DNA]</scope>
    <source>
        <strain evidence="4 5">RN1</strain>
    </source>
</reference>